<protein>
    <submittedName>
        <fullName evidence="2">Uncharacterized protein</fullName>
    </submittedName>
</protein>
<reference evidence="2 3" key="1">
    <citation type="submission" date="2019-06" db="EMBL/GenBank/DDBJ databases">
        <title>Whole genome shotgun sequence of Corynebacterium variabile NBRC 15286.</title>
        <authorList>
            <person name="Hosoyama A."/>
            <person name="Uohara A."/>
            <person name="Ohji S."/>
            <person name="Ichikawa N."/>
        </authorList>
    </citation>
    <scope>NUCLEOTIDE SEQUENCE [LARGE SCALE GENOMIC DNA]</scope>
    <source>
        <strain evidence="2 3">NBRC 15286</strain>
    </source>
</reference>
<feature type="region of interest" description="Disordered" evidence="1">
    <location>
        <begin position="1"/>
        <end position="44"/>
    </location>
</feature>
<organism evidence="2 3">
    <name type="scientific">Corynebacterium variabile</name>
    <dbReference type="NCBI Taxonomy" id="1727"/>
    <lineage>
        <taxon>Bacteria</taxon>
        <taxon>Bacillati</taxon>
        <taxon>Actinomycetota</taxon>
        <taxon>Actinomycetes</taxon>
        <taxon>Mycobacteriales</taxon>
        <taxon>Corynebacteriaceae</taxon>
        <taxon>Corynebacterium</taxon>
    </lineage>
</organism>
<accession>A0A4Y4C0T0</accession>
<evidence type="ECO:0000313" key="2">
    <source>
        <dbReference type="EMBL" id="GEC85462.1"/>
    </source>
</evidence>
<name>A0A4Y4C0T0_9CORY</name>
<evidence type="ECO:0000313" key="3">
    <source>
        <dbReference type="Proteomes" id="UP000319986"/>
    </source>
</evidence>
<comment type="caution">
    <text evidence="2">The sequence shown here is derived from an EMBL/GenBank/DDBJ whole genome shotgun (WGS) entry which is preliminary data.</text>
</comment>
<sequence length="78" mass="8716">MWWNSGHRSFIQRQAAPGSPRHDGTPASVRDGQARGFRDPLTGRCGSETAEQQMEQIADNSNETRNETHVVLLLRKIG</sequence>
<dbReference type="AlphaFoldDB" id="A0A4Y4C0T0"/>
<dbReference type="EMBL" id="BJNT01000005">
    <property type="protein sequence ID" value="GEC85462.1"/>
    <property type="molecule type" value="Genomic_DNA"/>
</dbReference>
<dbReference type="Proteomes" id="UP000319986">
    <property type="component" value="Unassembled WGS sequence"/>
</dbReference>
<proteinExistence type="predicted"/>
<evidence type="ECO:0000256" key="1">
    <source>
        <dbReference type="SAM" id="MobiDB-lite"/>
    </source>
</evidence>
<gene>
    <name evidence="2" type="ORF">CVA01_07760</name>
</gene>